<dbReference type="Pfam" id="PF20365">
    <property type="entry name" value="DUF6660"/>
    <property type="match status" value="1"/>
</dbReference>
<accession>A0ABV5J351</accession>
<evidence type="ECO:0000313" key="3">
    <source>
        <dbReference type="Proteomes" id="UP001589654"/>
    </source>
</evidence>
<reference evidence="2 3" key="1">
    <citation type="submission" date="2024-09" db="EMBL/GenBank/DDBJ databases">
        <authorList>
            <person name="Sun Q."/>
            <person name="Mori K."/>
        </authorList>
    </citation>
    <scope>NUCLEOTIDE SEQUENCE [LARGE SCALE GENOMIC DNA]</scope>
    <source>
        <strain evidence="2 3">CECT 7682</strain>
    </source>
</reference>
<evidence type="ECO:0000313" key="2">
    <source>
        <dbReference type="EMBL" id="MFB9211249.1"/>
    </source>
</evidence>
<dbReference type="RefSeq" id="WP_353959656.1">
    <property type="nucleotide sequence ID" value="NZ_JAUFQT010000002.1"/>
</dbReference>
<keyword evidence="3" id="KW-1185">Reference proteome</keyword>
<evidence type="ECO:0000256" key="1">
    <source>
        <dbReference type="SAM" id="SignalP"/>
    </source>
</evidence>
<gene>
    <name evidence="2" type="ORF">ACFFUR_05480</name>
</gene>
<sequence>MNWVETILRYYLLALMLFPCADQAQASALGDEVSVQWNQSQEHEHKHGTGKDHCSPLCVCHCCHLHFYVSPQFEFNLLSVFPKDFNEHSPFISGIQLFDFLKPPKPLALFSGEDCVLLVYLMFFIKL</sequence>
<dbReference type="Proteomes" id="UP001589654">
    <property type="component" value="Unassembled WGS sequence"/>
</dbReference>
<dbReference type="InterPro" id="IPR046601">
    <property type="entry name" value="DUF6660"/>
</dbReference>
<feature type="signal peptide" evidence="1">
    <location>
        <begin position="1"/>
        <end position="26"/>
    </location>
</feature>
<proteinExistence type="predicted"/>
<dbReference type="EMBL" id="JBHMEW010000045">
    <property type="protein sequence ID" value="MFB9211249.1"/>
    <property type="molecule type" value="Genomic_DNA"/>
</dbReference>
<protein>
    <submittedName>
        <fullName evidence="2">DUF6660 family protein</fullName>
    </submittedName>
</protein>
<name>A0ABV5J351_9BACT</name>
<comment type="caution">
    <text evidence="2">The sequence shown here is derived from an EMBL/GenBank/DDBJ whole genome shotgun (WGS) entry which is preliminary data.</text>
</comment>
<feature type="chain" id="PRO_5046594140" evidence="1">
    <location>
        <begin position="27"/>
        <end position="127"/>
    </location>
</feature>
<organism evidence="2 3">
    <name type="scientific">Echinicola jeungdonensis</name>
    <dbReference type="NCBI Taxonomy" id="709343"/>
    <lineage>
        <taxon>Bacteria</taxon>
        <taxon>Pseudomonadati</taxon>
        <taxon>Bacteroidota</taxon>
        <taxon>Cytophagia</taxon>
        <taxon>Cytophagales</taxon>
        <taxon>Cyclobacteriaceae</taxon>
        <taxon>Echinicola</taxon>
    </lineage>
</organism>
<keyword evidence="1" id="KW-0732">Signal</keyword>